<evidence type="ECO:0000313" key="2">
    <source>
        <dbReference type="EMBL" id="KHK89833.1"/>
    </source>
</evidence>
<comment type="caution">
    <text evidence="2">The sequence shown here is derived from an EMBL/GenBank/DDBJ whole genome shotgun (WGS) entry which is preliminary data.</text>
</comment>
<dbReference type="Proteomes" id="UP000031057">
    <property type="component" value="Unassembled WGS sequence"/>
</dbReference>
<dbReference type="Pfam" id="PF13577">
    <property type="entry name" value="SnoaL_4"/>
    <property type="match status" value="1"/>
</dbReference>
<dbReference type="STRING" id="1348853.LK12_18120"/>
<proteinExistence type="predicted"/>
<dbReference type="SUPFAM" id="SSF54427">
    <property type="entry name" value="NTF2-like"/>
    <property type="match status" value="1"/>
</dbReference>
<dbReference type="InterPro" id="IPR032710">
    <property type="entry name" value="NTF2-like_dom_sf"/>
</dbReference>
<dbReference type="OrthoDB" id="7585039at2"/>
<gene>
    <name evidence="2" type="ORF">LK12_18120</name>
</gene>
<evidence type="ECO:0000313" key="3">
    <source>
        <dbReference type="Proteomes" id="UP000031057"/>
    </source>
</evidence>
<name>A0A0B1ZKX6_9SPHN</name>
<evidence type="ECO:0000259" key="1">
    <source>
        <dbReference type="Pfam" id="PF13577"/>
    </source>
</evidence>
<dbReference type="CDD" id="cd00531">
    <property type="entry name" value="NTF2_like"/>
    <property type="match status" value="1"/>
</dbReference>
<feature type="domain" description="SnoaL-like" evidence="1">
    <location>
        <begin position="17"/>
        <end position="137"/>
    </location>
</feature>
<dbReference type="AlphaFoldDB" id="A0A0B1ZKX6"/>
<organism evidence="2 3">
    <name type="scientific">Novosphingobium malaysiense</name>
    <dbReference type="NCBI Taxonomy" id="1348853"/>
    <lineage>
        <taxon>Bacteria</taxon>
        <taxon>Pseudomonadati</taxon>
        <taxon>Pseudomonadota</taxon>
        <taxon>Alphaproteobacteria</taxon>
        <taxon>Sphingomonadales</taxon>
        <taxon>Sphingomonadaceae</taxon>
        <taxon>Novosphingobium</taxon>
    </lineage>
</organism>
<keyword evidence="3" id="KW-1185">Reference proteome</keyword>
<dbReference type="InterPro" id="IPR037401">
    <property type="entry name" value="SnoaL-like"/>
</dbReference>
<accession>A0A0B1ZKX6</accession>
<protein>
    <recommendedName>
        <fullName evidence="1">SnoaL-like domain-containing protein</fullName>
    </recommendedName>
</protein>
<reference evidence="2 3" key="1">
    <citation type="submission" date="2014-10" db="EMBL/GenBank/DDBJ databases">
        <title>Genome sequence of Novosphingobium malaysiense MUSC 273(T).</title>
        <authorList>
            <person name="Lee L.-H."/>
        </authorList>
    </citation>
    <scope>NUCLEOTIDE SEQUENCE [LARGE SCALE GENOMIC DNA]</scope>
    <source>
        <strain evidence="2 3">MUSC 273</strain>
    </source>
</reference>
<sequence>MSKSPDAITPDLLAFLQEMKDRKEIMDCLLRYTRGVDRHDRELMLSAYHPDAFDDHGVASYEPPEFVDWALGWHEAGQTHHQHVITNHTVEIEGDVAHGETYYLFLADNIEGPPTIAFGRYVDRFEKREGHWAIAYRVCVNDLTGNYEKAPIPEEWREKLMSTGPNTWDKSDVSYQRPLVRDRHA</sequence>
<dbReference type="Gene3D" id="3.10.450.50">
    <property type="match status" value="1"/>
</dbReference>
<dbReference type="RefSeq" id="WP_039287222.1">
    <property type="nucleotide sequence ID" value="NZ_JTDI01000006.1"/>
</dbReference>
<dbReference type="EMBL" id="JTDI01000006">
    <property type="protein sequence ID" value="KHK89833.1"/>
    <property type="molecule type" value="Genomic_DNA"/>
</dbReference>